<comment type="caution">
    <text evidence="9">The sequence shown here is derived from an EMBL/GenBank/DDBJ whole genome shotgun (WGS) entry which is preliminary data.</text>
</comment>
<keyword evidence="10" id="KW-1185">Reference proteome</keyword>
<feature type="region of interest" description="Disordered" evidence="6">
    <location>
        <begin position="370"/>
        <end position="403"/>
    </location>
</feature>
<dbReference type="GO" id="GO:0016020">
    <property type="term" value="C:membrane"/>
    <property type="evidence" value="ECO:0007669"/>
    <property type="project" value="UniProtKB-SubCell"/>
</dbReference>
<dbReference type="PROSITE" id="PS00018">
    <property type="entry name" value="EF_HAND_1"/>
    <property type="match status" value="1"/>
</dbReference>
<feature type="transmembrane region" description="Helical" evidence="7">
    <location>
        <begin position="79"/>
        <end position="112"/>
    </location>
</feature>
<dbReference type="Proteomes" id="UP001178507">
    <property type="component" value="Unassembled WGS sequence"/>
</dbReference>
<organism evidence="9 10">
    <name type="scientific">Effrenium voratum</name>
    <dbReference type="NCBI Taxonomy" id="2562239"/>
    <lineage>
        <taxon>Eukaryota</taxon>
        <taxon>Sar</taxon>
        <taxon>Alveolata</taxon>
        <taxon>Dinophyceae</taxon>
        <taxon>Suessiales</taxon>
        <taxon>Symbiodiniaceae</taxon>
        <taxon>Effrenium</taxon>
    </lineage>
</organism>
<dbReference type="GO" id="GO:0005216">
    <property type="term" value="F:monoatomic ion channel activity"/>
    <property type="evidence" value="ECO:0007669"/>
    <property type="project" value="InterPro"/>
</dbReference>
<keyword evidence="2 7" id="KW-0812">Transmembrane</keyword>
<proteinExistence type="predicted"/>
<evidence type="ECO:0000256" key="2">
    <source>
        <dbReference type="ARBA" id="ARBA00022692"/>
    </source>
</evidence>
<feature type="transmembrane region" description="Helical" evidence="7">
    <location>
        <begin position="42"/>
        <end position="59"/>
    </location>
</feature>
<evidence type="ECO:0000256" key="1">
    <source>
        <dbReference type="ARBA" id="ARBA00004141"/>
    </source>
</evidence>
<gene>
    <name evidence="9" type="ORF">EVOR1521_LOCUS17151</name>
</gene>
<evidence type="ECO:0000256" key="5">
    <source>
        <dbReference type="ARBA" id="ARBA00023136"/>
    </source>
</evidence>
<evidence type="ECO:0000256" key="3">
    <source>
        <dbReference type="ARBA" id="ARBA00022837"/>
    </source>
</evidence>
<dbReference type="InterPro" id="IPR011992">
    <property type="entry name" value="EF-hand-dom_pair"/>
</dbReference>
<dbReference type="Gene3D" id="1.10.238.10">
    <property type="entry name" value="EF-hand"/>
    <property type="match status" value="1"/>
</dbReference>
<dbReference type="SUPFAM" id="SSF47473">
    <property type="entry name" value="EF-hand"/>
    <property type="match status" value="1"/>
</dbReference>
<dbReference type="InterPro" id="IPR018247">
    <property type="entry name" value="EF_Hand_1_Ca_BS"/>
</dbReference>
<keyword evidence="4 7" id="KW-1133">Transmembrane helix</keyword>
<dbReference type="Gene3D" id="1.10.287.70">
    <property type="match status" value="1"/>
</dbReference>
<reference evidence="9" key="1">
    <citation type="submission" date="2023-08" db="EMBL/GenBank/DDBJ databases">
        <authorList>
            <person name="Chen Y."/>
            <person name="Shah S."/>
            <person name="Dougan E. K."/>
            <person name="Thang M."/>
            <person name="Chan C."/>
        </authorList>
    </citation>
    <scope>NUCLEOTIDE SEQUENCE</scope>
</reference>
<evidence type="ECO:0000313" key="10">
    <source>
        <dbReference type="Proteomes" id="UP001178507"/>
    </source>
</evidence>
<feature type="compositionally biased region" description="Polar residues" evidence="6">
    <location>
        <begin position="381"/>
        <end position="395"/>
    </location>
</feature>
<protein>
    <recommendedName>
        <fullName evidence="8">Ion transport domain-containing protein</fullName>
    </recommendedName>
</protein>
<sequence>MSQVLLLAPAFLILRLGRVIYLFSVFSVFYIGELFKEDSIRLELFGSMVEAMFTMFAFATLEDYTTPVRHFMRSGGSGLVVAACIVVFILFANLSLLNLVTAIMVESIVDILPKKRCEKLKREQAALVRKMTAMFSKLDKDQNRELELGEMREAVNDPEVKEELRKLQIAEVDVDGCIDELFALINFTNSRGIQVEEFIDGLLRMSSAPASKRELLEVQCDIHKAWNMLGAGQDDLVHLLRGLKDLPLQLTCLTEEVRCMRDACRLCLTERDRLAQSLAQRLDAVLLEVQTSNQQADHWKLQAGAEPDTRLMETCLQEAQQRLFELAGTMETRMVQLLDDIHAQSATMGQTQHSLTARIDEFEMELQARSEKMQPEASKLMMSSETQTQPMSENSNDSKHASRHCEDTTIQASPSAMHSLPSLPNLSTVLGLHAALQDMHWSCPDMVGPPSNADFKVRVARVMQWVQKQQWLHLPFDKLILKLEATGIQLSVAEQDLLKRLLMGTVIYPAW</sequence>
<keyword evidence="3" id="KW-0106">Calcium</keyword>
<evidence type="ECO:0000256" key="6">
    <source>
        <dbReference type="SAM" id="MobiDB-lite"/>
    </source>
</evidence>
<dbReference type="Pfam" id="PF00520">
    <property type="entry name" value="Ion_trans"/>
    <property type="match status" value="1"/>
</dbReference>
<name>A0AA36N777_9DINO</name>
<evidence type="ECO:0000256" key="7">
    <source>
        <dbReference type="SAM" id="Phobius"/>
    </source>
</evidence>
<dbReference type="InterPro" id="IPR005821">
    <property type="entry name" value="Ion_trans_dom"/>
</dbReference>
<dbReference type="EMBL" id="CAUJNA010002225">
    <property type="protein sequence ID" value="CAJ1391917.1"/>
    <property type="molecule type" value="Genomic_DNA"/>
</dbReference>
<keyword evidence="5 7" id="KW-0472">Membrane</keyword>
<comment type="subcellular location">
    <subcellularLocation>
        <location evidence="1">Membrane</location>
        <topology evidence="1">Multi-pass membrane protein</topology>
    </subcellularLocation>
</comment>
<evidence type="ECO:0000313" key="9">
    <source>
        <dbReference type="EMBL" id="CAJ1391917.1"/>
    </source>
</evidence>
<accession>A0AA36N777</accession>
<evidence type="ECO:0000259" key="8">
    <source>
        <dbReference type="Pfam" id="PF00520"/>
    </source>
</evidence>
<dbReference type="AlphaFoldDB" id="A0AA36N777"/>
<evidence type="ECO:0000256" key="4">
    <source>
        <dbReference type="ARBA" id="ARBA00022989"/>
    </source>
</evidence>
<feature type="domain" description="Ion transport" evidence="8">
    <location>
        <begin position="19"/>
        <end position="110"/>
    </location>
</feature>
<feature type="transmembrane region" description="Helical" evidence="7">
    <location>
        <begin position="6"/>
        <end position="30"/>
    </location>
</feature>